<dbReference type="KEGG" id="uam:UABAM_05553"/>
<dbReference type="RefSeq" id="WP_151971178.1">
    <property type="nucleotide sequence ID" value="NZ_AP019860.1"/>
</dbReference>
<proteinExistence type="predicted"/>
<keyword evidence="3" id="KW-1185">Reference proteome</keyword>
<feature type="domain" description="YhcG N-terminal" evidence="1">
    <location>
        <begin position="18"/>
        <end position="57"/>
    </location>
</feature>
<sequence length="59" mass="7020">MSDQFEISTSYISFLEELVSYINSAQQQACRLVNQKLIDVYWYIGKRIIEKQNLEGWDN</sequence>
<dbReference type="EMBL" id="AP019860">
    <property type="protein sequence ID" value="BBM87150.1"/>
    <property type="molecule type" value="Genomic_DNA"/>
</dbReference>
<gene>
    <name evidence="2" type="ORF">UABAM_05553</name>
</gene>
<organism evidence="2 3">
    <name type="scientific">Uabimicrobium amorphum</name>
    <dbReference type="NCBI Taxonomy" id="2596890"/>
    <lineage>
        <taxon>Bacteria</taxon>
        <taxon>Pseudomonadati</taxon>
        <taxon>Planctomycetota</taxon>
        <taxon>Candidatus Uabimicrobiia</taxon>
        <taxon>Candidatus Uabimicrobiales</taxon>
        <taxon>Candidatus Uabimicrobiaceae</taxon>
        <taxon>Candidatus Uabimicrobium</taxon>
    </lineage>
</organism>
<reference evidence="2 3" key="1">
    <citation type="submission" date="2019-08" db="EMBL/GenBank/DDBJ databases">
        <title>Complete genome sequence of Candidatus Uab amorphum.</title>
        <authorList>
            <person name="Shiratori T."/>
            <person name="Suzuki S."/>
            <person name="Kakizawa Y."/>
            <person name="Ishida K."/>
        </authorList>
    </citation>
    <scope>NUCLEOTIDE SEQUENCE [LARGE SCALE GENOMIC DNA]</scope>
    <source>
        <strain evidence="2 3">SRT547</strain>
    </source>
</reference>
<dbReference type="Pfam" id="PF17761">
    <property type="entry name" value="DUF1016_N"/>
    <property type="match status" value="1"/>
</dbReference>
<evidence type="ECO:0000259" key="1">
    <source>
        <dbReference type="Pfam" id="PF17761"/>
    </source>
</evidence>
<evidence type="ECO:0000313" key="2">
    <source>
        <dbReference type="EMBL" id="BBM87150.1"/>
    </source>
</evidence>
<protein>
    <recommendedName>
        <fullName evidence="1">YhcG N-terminal domain-containing protein</fullName>
    </recommendedName>
</protein>
<evidence type="ECO:0000313" key="3">
    <source>
        <dbReference type="Proteomes" id="UP000326354"/>
    </source>
</evidence>
<dbReference type="OrthoDB" id="9801263at2"/>
<name>A0A5S9IU20_UABAM</name>
<dbReference type="InterPro" id="IPR041527">
    <property type="entry name" value="YhcG_N"/>
</dbReference>
<dbReference type="Proteomes" id="UP000326354">
    <property type="component" value="Chromosome"/>
</dbReference>
<dbReference type="AlphaFoldDB" id="A0A5S9IU20"/>
<accession>A0A5S9IU20</accession>